<name>A0A117M2R5_9BACT</name>
<dbReference type="PATRIC" id="fig|1184387.3.peg.944"/>
<evidence type="ECO:0000313" key="1">
    <source>
        <dbReference type="EMBL" id="KUK81161.1"/>
    </source>
</evidence>
<dbReference type="SUPFAM" id="SSF48239">
    <property type="entry name" value="Terpenoid cyclases/Protein prenyltransferases"/>
    <property type="match status" value="1"/>
</dbReference>
<protein>
    <submittedName>
        <fullName evidence="1">Uncharacterized protein</fullName>
    </submittedName>
</protein>
<accession>A0A117M2R5</accession>
<evidence type="ECO:0000313" key="2">
    <source>
        <dbReference type="Proteomes" id="UP000054092"/>
    </source>
</evidence>
<sequence length="306" mass="35650">MLYLEKEPLRRAQYFILESGRELERRLFSYHFMDGPANDVVEEIAGYQNLDGGFGNGIEPDFRLPASSPMATSIALQYLRDFDEVPLAKGIISKSIEYLDNTYVPERKGWFAVPKAVNDHPHAPWWEYDEEKGMCAIDANWGNPTAELIGYLHRYREYTSLDTDMLILKAIEYLESKDEFGSFHEVFCFVRLYRQLEEETAAKLMPKLSEAVCSLVSKDEEEWRTEYVAKPLDFVSSPDEFFCIDQNLIEENIEYYIREFQTHGKVKPTWSKSFYDGEMAKSWDEWVAIITLRALTVLKSFGRIVL</sequence>
<comment type="caution">
    <text evidence="1">The sequence shown here is derived from an EMBL/GenBank/DDBJ whole genome shotgun (WGS) entry which is preliminary data.</text>
</comment>
<organism evidence="1 2">
    <name type="scientific">Mesotoga prima</name>
    <dbReference type="NCBI Taxonomy" id="1184387"/>
    <lineage>
        <taxon>Bacteria</taxon>
        <taxon>Thermotogati</taxon>
        <taxon>Thermotogota</taxon>
        <taxon>Thermotogae</taxon>
        <taxon>Kosmotogales</taxon>
        <taxon>Kosmotogaceae</taxon>
        <taxon>Mesotoga</taxon>
    </lineage>
</organism>
<dbReference type="Proteomes" id="UP000054092">
    <property type="component" value="Unassembled WGS sequence"/>
</dbReference>
<proteinExistence type="predicted"/>
<dbReference type="InterPro" id="IPR008930">
    <property type="entry name" value="Terpenoid_cyclase/PrenylTrfase"/>
</dbReference>
<reference evidence="2" key="1">
    <citation type="journal article" date="2015" name="MBio">
        <title>Genome-Resolved Metagenomic Analysis Reveals Roles for Candidate Phyla and Other Microbial Community Members in Biogeochemical Transformations in Oil Reservoirs.</title>
        <authorList>
            <person name="Hu P."/>
            <person name="Tom L."/>
            <person name="Singh A."/>
            <person name="Thomas B.C."/>
            <person name="Baker B.J."/>
            <person name="Piceno Y.M."/>
            <person name="Andersen G.L."/>
            <person name="Banfield J.F."/>
        </authorList>
    </citation>
    <scope>NUCLEOTIDE SEQUENCE [LARGE SCALE GENOMIC DNA]</scope>
</reference>
<dbReference type="AlphaFoldDB" id="A0A117M2R5"/>
<gene>
    <name evidence="1" type="ORF">XD94_0591</name>
</gene>
<dbReference type="EMBL" id="LGGP01000078">
    <property type="protein sequence ID" value="KUK81161.1"/>
    <property type="molecule type" value="Genomic_DNA"/>
</dbReference>